<dbReference type="EMBL" id="JGVR01000027">
    <property type="protein sequence ID" value="KEZ16695.1"/>
    <property type="molecule type" value="Genomic_DNA"/>
</dbReference>
<proteinExistence type="predicted"/>
<sequence>MRIAADTDRPAAVPSIGLAIVGADFRTDCAPRRQAEIDRCVPGERVTLRPLKRLVEGVPAVSVYSQRGRQIGYISPSHADWARNLLPSMKAIFHKADSFGAVIRVATDGTTPTLPQPTRRGEMMRRPREVPAEPVDDFCDINFDRWKRP</sequence>
<dbReference type="Proteomes" id="UP000028534">
    <property type="component" value="Unassembled WGS sequence"/>
</dbReference>
<dbReference type="AlphaFoldDB" id="A0A084EFF3"/>
<dbReference type="PATRIC" id="fig|13690.10.peg.4027"/>
<accession>A0A084EFF3</accession>
<dbReference type="RefSeq" id="WP_037521725.1">
    <property type="nucleotide sequence ID" value="NZ_JGVR01000027.1"/>
</dbReference>
<evidence type="ECO:0000313" key="1">
    <source>
        <dbReference type="EMBL" id="KEZ16695.1"/>
    </source>
</evidence>
<evidence type="ECO:0000313" key="2">
    <source>
        <dbReference type="Proteomes" id="UP000028534"/>
    </source>
</evidence>
<comment type="caution">
    <text evidence="1">The sequence shown here is derived from an EMBL/GenBank/DDBJ whole genome shotgun (WGS) entry which is preliminary data.</text>
</comment>
<protein>
    <recommendedName>
        <fullName evidence="3">HIRAN domain-containing protein</fullName>
    </recommendedName>
</protein>
<name>A0A084EFF3_SPHYA</name>
<evidence type="ECO:0008006" key="3">
    <source>
        <dbReference type="Google" id="ProtNLM"/>
    </source>
</evidence>
<organism evidence="1 2">
    <name type="scientific">Sphingobium yanoikuyae</name>
    <name type="common">Sphingomonas yanoikuyae</name>
    <dbReference type="NCBI Taxonomy" id="13690"/>
    <lineage>
        <taxon>Bacteria</taxon>
        <taxon>Pseudomonadati</taxon>
        <taxon>Pseudomonadota</taxon>
        <taxon>Alphaproteobacteria</taxon>
        <taxon>Sphingomonadales</taxon>
        <taxon>Sphingomonadaceae</taxon>
        <taxon>Sphingobium</taxon>
    </lineage>
</organism>
<reference evidence="1 2" key="1">
    <citation type="submission" date="2014-03" db="EMBL/GenBank/DDBJ databases">
        <title>Genome sequence of Sphingobium yanoikuyae B1.</title>
        <authorList>
            <person name="Gan H.M."/>
            <person name="Gan H.Y."/>
            <person name="Savka M.A."/>
        </authorList>
    </citation>
    <scope>NUCLEOTIDE SEQUENCE [LARGE SCALE GENOMIC DNA]</scope>
    <source>
        <strain evidence="1 2">B1</strain>
    </source>
</reference>
<gene>
    <name evidence="1" type="ORF">CP98_03920</name>
</gene>